<dbReference type="GO" id="GO:0043709">
    <property type="term" value="P:cell adhesion involved in single-species biofilm formation"/>
    <property type="evidence" value="ECO:0007669"/>
    <property type="project" value="TreeGrafter"/>
</dbReference>
<feature type="transmembrane region" description="Helical" evidence="3">
    <location>
        <begin position="345"/>
        <end position="368"/>
    </location>
</feature>
<evidence type="ECO:0000313" key="6">
    <source>
        <dbReference type="Proteomes" id="UP000307749"/>
    </source>
</evidence>
<proteinExistence type="predicted"/>
<feature type="transmembrane region" description="Helical" evidence="3">
    <location>
        <begin position="255"/>
        <end position="275"/>
    </location>
</feature>
<evidence type="ECO:0000256" key="2">
    <source>
        <dbReference type="ARBA" id="ARBA00012528"/>
    </source>
</evidence>
<reference evidence="5 6" key="1">
    <citation type="submission" date="2017-02" db="EMBL/GenBank/DDBJ databases">
        <title>Whole genome sequencing of Metallibacterium scheffleri DSM 24874 (T).</title>
        <authorList>
            <person name="Kumar S."/>
            <person name="Patil P."/>
            <person name="Patil P.B."/>
        </authorList>
    </citation>
    <scope>NUCLEOTIDE SEQUENCE [LARGE SCALE GENOMIC DNA]</scope>
    <source>
        <strain evidence="5 6">DSM 24874</strain>
    </source>
</reference>
<comment type="caution">
    <text evidence="5">The sequence shown here is derived from an EMBL/GenBank/DDBJ whole genome shotgun (WGS) entry which is preliminary data.</text>
</comment>
<dbReference type="OrthoDB" id="9803824at2"/>
<protein>
    <recommendedName>
        <fullName evidence="2">diguanylate cyclase</fullName>
        <ecNumber evidence="2">2.7.7.65</ecNumber>
    </recommendedName>
</protein>
<organism evidence="5 6">
    <name type="scientific">Metallibacterium scheffleri</name>
    <dbReference type="NCBI Taxonomy" id="993689"/>
    <lineage>
        <taxon>Bacteria</taxon>
        <taxon>Pseudomonadati</taxon>
        <taxon>Pseudomonadota</taxon>
        <taxon>Gammaproteobacteria</taxon>
        <taxon>Lysobacterales</taxon>
        <taxon>Rhodanobacteraceae</taxon>
        <taxon>Metallibacterium</taxon>
    </lineage>
</organism>
<dbReference type="Pfam" id="PF07696">
    <property type="entry name" value="7TMR-DISMED2"/>
    <property type="match status" value="1"/>
</dbReference>
<keyword evidence="3" id="KW-1133">Transmembrane helix</keyword>
<feature type="transmembrane region" description="Helical" evidence="3">
    <location>
        <begin position="380"/>
        <end position="400"/>
    </location>
</feature>
<dbReference type="GO" id="GO:0005886">
    <property type="term" value="C:plasma membrane"/>
    <property type="evidence" value="ECO:0007669"/>
    <property type="project" value="TreeGrafter"/>
</dbReference>
<keyword evidence="6" id="KW-1185">Reference proteome</keyword>
<dbReference type="PANTHER" id="PTHR45138:SF24">
    <property type="entry name" value="DIGUANYLATE CYCLASE DGCC-RELATED"/>
    <property type="match status" value="1"/>
</dbReference>
<feature type="transmembrane region" description="Helical" evidence="3">
    <location>
        <begin position="217"/>
        <end position="235"/>
    </location>
</feature>
<dbReference type="STRING" id="993689.GCA_002077135_03310"/>
<name>A0A4S3KSS7_9GAMM</name>
<dbReference type="PROSITE" id="PS50887">
    <property type="entry name" value="GGDEF"/>
    <property type="match status" value="1"/>
</dbReference>
<keyword evidence="3" id="KW-0812">Transmembrane</keyword>
<feature type="transmembrane region" description="Helical" evidence="3">
    <location>
        <begin position="320"/>
        <end position="338"/>
    </location>
</feature>
<dbReference type="Gene3D" id="3.30.70.270">
    <property type="match status" value="1"/>
</dbReference>
<dbReference type="Pfam" id="PF00990">
    <property type="entry name" value="GGDEF"/>
    <property type="match status" value="1"/>
</dbReference>
<feature type="transmembrane region" description="Helical" evidence="3">
    <location>
        <begin position="287"/>
        <end position="308"/>
    </location>
</feature>
<keyword evidence="3" id="KW-0472">Membrane</keyword>
<comment type="cofactor">
    <cofactor evidence="1">
        <name>Mg(2+)</name>
        <dbReference type="ChEBI" id="CHEBI:18420"/>
    </cofactor>
</comment>
<dbReference type="CDD" id="cd01949">
    <property type="entry name" value="GGDEF"/>
    <property type="match status" value="1"/>
</dbReference>
<sequence length="582" mass="64319">MRRNIHVMSGITIKRLLAGLATLALLVTAQGALVHVHAGELEAVRLRYAALPAGVDPAAAAVRAGRLDAAFQPLSEDALRFAQGAARWYRLRLDSDWRAHSAPLLVIRNARFQPVTLYAAGDPREQAQEHAQSGRDARFSRRALVFELPRDLRAGQSLYLRMPASTKPRPFSARVYPEEAYHVDDVGWVRVMTFFESVQFTMILVGLTLWLALRDRLYGYFVGYLVPQFFYLLIASGDMYSLPGTGWLEPLGIRALWFVAALSTPFALSFIIEFCEMRRIAPRLARVLSWLRWPWAVLALTSLLPLAWHAHNSLQPDVGNALFLLCSLAAIVAVIVAWRRGSVAAGVFLLAWIPQSIFTALRALQLLLQLPLPGWLEFGLPAALALSSLVLTLGLGLSTLQARRERDDARDEARRDPLTGVHNRRALMARIAEALTEARQQHAPLSLIFLDLDHFKAINDRHGHLIGDACLRILAERVQSELRPGDTLARWGGEEFVVLLPATALGEATLIGERIRRRVEADPFIASGVAVAITVSLGLSGHTRATIESPEQLIEQADAALYRAKAAGRNRLIVHPAFAAVP</sequence>
<feature type="transmembrane region" description="Helical" evidence="3">
    <location>
        <begin position="187"/>
        <end position="210"/>
    </location>
</feature>
<dbReference type="PANTHER" id="PTHR45138">
    <property type="entry name" value="REGULATORY COMPONENTS OF SENSORY TRANSDUCTION SYSTEM"/>
    <property type="match status" value="1"/>
</dbReference>
<dbReference type="InterPro" id="IPR011623">
    <property type="entry name" value="7TMR_DISM_rcpt_extracell_dom1"/>
</dbReference>
<dbReference type="InterPro" id="IPR043128">
    <property type="entry name" value="Rev_trsase/Diguanyl_cyclase"/>
</dbReference>
<dbReference type="InterPro" id="IPR011622">
    <property type="entry name" value="7TMR_DISM_rcpt_extracell_dom2"/>
</dbReference>
<dbReference type="SUPFAM" id="SSF55073">
    <property type="entry name" value="Nucleotide cyclase"/>
    <property type="match status" value="1"/>
</dbReference>
<dbReference type="InterPro" id="IPR000160">
    <property type="entry name" value="GGDEF_dom"/>
</dbReference>
<dbReference type="FunFam" id="3.30.70.270:FF:000001">
    <property type="entry name" value="Diguanylate cyclase domain protein"/>
    <property type="match status" value="1"/>
</dbReference>
<accession>A0A4S3KSS7</accession>
<dbReference type="EC" id="2.7.7.65" evidence="2"/>
<feature type="domain" description="GGDEF" evidence="4">
    <location>
        <begin position="443"/>
        <end position="577"/>
    </location>
</feature>
<evidence type="ECO:0000256" key="3">
    <source>
        <dbReference type="SAM" id="Phobius"/>
    </source>
</evidence>
<evidence type="ECO:0000259" key="4">
    <source>
        <dbReference type="PROSITE" id="PS50887"/>
    </source>
</evidence>
<dbReference type="SMART" id="SM00267">
    <property type="entry name" value="GGDEF"/>
    <property type="match status" value="1"/>
</dbReference>
<dbReference type="Proteomes" id="UP000307749">
    <property type="component" value="Unassembled WGS sequence"/>
</dbReference>
<dbReference type="NCBIfam" id="TIGR00254">
    <property type="entry name" value="GGDEF"/>
    <property type="match status" value="1"/>
</dbReference>
<dbReference type="InterPro" id="IPR050469">
    <property type="entry name" value="Diguanylate_Cyclase"/>
</dbReference>
<gene>
    <name evidence="5" type="ORF">B1806_01145</name>
</gene>
<dbReference type="AlphaFoldDB" id="A0A4S3KSS7"/>
<evidence type="ECO:0000313" key="5">
    <source>
        <dbReference type="EMBL" id="THD12185.1"/>
    </source>
</evidence>
<dbReference type="InterPro" id="IPR029787">
    <property type="entry name" value="Nucleotide_cyclase"/>
</dbReference>
<dbReference type="GO" id="GO:1902201">
    <property type="term" value="P:negative regulation of bacterial-type flagellum-dependent cell motility"/>
    <property type="evidence" value="ECO:0007669"/>
    <property type="project" value="TreeGrafter"/>
</dbReference>
<dbReference type="Pfam" id="PF07695">
    <property type="entry name" value="7TMR-DISM_7TM"/>
    <property type="match status" value="1"/>
</dbReference>
<dbReference type="EMBL" id="MWQO01000003">
    <property type="protein sequence ID" value="THD12185.1"/>
    <property type="molecule type" value="Genomic_DNA"/>
</dbReference>
<dbReference type="GO" id="GO:0052621">
    <property type="term" value="F:diguanylate cyclase activity"/>
    <property type="evidence" value="ECO:0007669"/>
    <property type="project" value="UniProtKB-EC"/>
</dbReference>
<evidence type="ECO:0000256" key="1">
    <source>
        <dbReference type="ARBA" id="ARBA00001946"/>
    </source>
</evidence>